<feature type="coiled-coil region" evidence="5">
    <location>
        <begin position="269"/>
        <end position="480"/>
    </location>
</feature>
<evidence type="ECO:0000313" key="8">
    <source>
        <dbReference type="EMBL" id="KAJ6649187.1"/>
    </source>
</evidence>
<evidence type="ECO:0000256" key="5">
    <source>
        <dbReference type="SAM" id="Coils"/>
    </source>
</evidence>
<feature type="region of interest" description="Disordered" evidence="6">
    <location>
        <begin position="40"/>
        <end position="115"/>
    </location>
</feature>
<dbReference type="SUPFAM" id="SSF58100">
    <property type="entry name" value="Bacterial hemolysins"/>
    <property type="match status" value="1"/>
</dbReference>
<feature type="region of interest" description="Disordered" evidence="6">
    <location>
        <begin position="484"/>
        <end position="523"/>
    </location>
</feature>
<dbReference type="InterPro" id="IPR025660">
    <property type="entry name" value="Pept_his_AS"/>
</dbReference>
<feature type="compositionally biased region" description="Basic and acidic residues" evidence="6">
    <location>
        <begin position="184"/>
        <end position="221"/>
    </location>
</feature>
<comment type="caution">
    <text evidence="8">The sequence shown here is derived from an EMBL/GenBank/DDBJ whole genome shotgun (WGS) entry which is preliminary data.</text>
</comment>
<dbReference type="OrthoDB" id="196264at2759"/>
<dbReference type="Gene3D" id="1.20.1170.10">
    <property type="match status" value="1"/>
</dbReference>
<dbReference type="InterPro" id="IPR000169">
    <property type="entry name" value="Pept_cys_AS"/>
</dbReference>
<dbReference type="SMART" id="SM00645">
    <property type="entry name" value="Pept_C1"/>
    <property type="match status" value="1"/>
</dbReference>
<keyword evidence="9" id="KW-1185">Reference proteome</keyword>
<keyword evidence="4" id="KW-1015">Disulfide bond</keyword>
<keyword evidence="2" id="KW-0378">Hydrolase</keyword>
<dbReference type="PANTHER" id="PTHR15742:SF5">
    <property type="entry name" value="GIRDIN"/>
    <property type="match status" value="1"/>
</dbReference>
<feature type="region of interest" description="Disordered" evidence="6">
    <location>
        <begin position="1728"/>
        <end position="1765"/>
    </location>
</feature>
<name>A0A9Q0NF85_9DIPT</name>
<feature type="compositionally biased region" description="Polar residues" evidence="6">
    <location>
        <begin position="1813"/>
        <end position="1824"/>
    </location>
</feature>
<evidence type="ECO:0000313" key="9">
    <source>
        <dbReference type="Proteomes" id="UP001151699"/>
    </source>
</evidence>
<gene>
    <name evidence="8" type="primary">CP</name>
    <name evidence="8" type="ORF">Bhyg_04421</name>
</gene>
<keyword evidence="1" id="KW-0645">Protease</keyword>
<dbReference type="EMBL" id="WJQU01000001">
    <property type="protein sequence ID" value="KAJ6649187.1"/>
    <property type="molecule type" value="Genomic_DNA"/>
</dbReference>
<protein>
    <submittedName>
        <fullName evidence="8">Pro-cathepsin H</fullName>
    </submittedName>
</protein>
<evidence type="ECO:0000256" key="6">
    <source>
        <dbReference type="SAM" id="MobiDB-lite"/>
    </source>
</evidence>
<dbReference type="SMR" id="A0A9Q0NF85"/>
<dbReference type="GO" id="GO:0008234">
    <property type="term" value="F:cysteine-type peptidase activity"/>
    <property type="evidence" value="ECO:0007669"/>
    <property type="project" value="UniProtKB-KW"/>
</dbReference>
<dbReference type="CDD" id="cd02248">
    <property type="entry name" value="Peptidase_C1A"/>
    <property type="match status" value="1"/>
</dbReference>
<dbReference type="Pfam" id="PF00112">
    <property type="entry name" value="Peptidase_C1"/>
    <property type="match status" value="1"/>
</dbReference>
<feature type="region of interest" description="Disordered" evidence="6">
    <location>
        <begin position="1806"/>
        <end position="1950"/>
    </location>
</feature>
<feature type="compositionally biased region" description="Polar residues" evidence="6">
    <location>
        <begin position="90"/>
        <end position="115"/>
    </location>
</feature>
<dbReference type="SUPFAM" id="SSF54001">
    <property type="entry name" value="Cysteine proteinases"/>
    <property type="match status" value="1"/>
</dbReference>
<dbReference type="Gene3D" id="3.90.70.10">
    <property type="entry name" value="Cysteine proteinases"/>
    <property type="match status" value="1"/>
</dbReference>
<feature type="domain" description="Peptidase C1A papain C-terminal" evidence="7">
    <location>
        <begin position="842"/>
        <end position="1058"/>
    </location>
</feature>
<feature type="region of interest" description="Disordered" evidence="6">
    <location>
        <begin position="1616"/>
        <end position="1641"/>
    </location>
</feature>
<organism evidence="8 9">
    <name type="scientific">Pseudolycoriella hygida</name>
    <dbReference type="NCBI Taxonomy" id="35572"/>
    <lineage>
        <taxon>Eukaryota</taxon>
        <taxon>Metazoa</taxon>
        <taxon>Ecdysozoa</taxon>
        <taxon>Arthropoda</taxon>
        <taxon>Hexapoda</taxon>
        <taxon>Insecta</taxon>
        <taxon>Pterygota</taxon>
        <taxon>Neoptera</taxon>
        <taxon>Endopterygota</taxon>
        <taxon>Diptera</taxon>
        <taxon>Nematocera</taxon>
        <taxon>Sciaroidea</taxon>
        <taxon>Sciaridae</taxon>
        <taxon>Pseudolycoriella</taxon>
    </lineage>
</organism>
<dbReference type="PRINTS" id="PR00705">
    <property type="entry name" value="PAPAIN"/>
</dbReference>
<accession>A0A9Q0NF85</accession>
<dbReference type="GO" id="GO:0044179">
    <property type="term" value="P:hemolysis in another organism"/>
    <property type="evidence" value="ECO:0007669"/>
    <property type="project" value="InterPro"/>
</dbReference>
<feature type="compositionally biased region" description="Low complexity" evidence="6">
    <location>
        <begin position="76"/>
        <end position="89"/>
    </location>
</feature>
<dbReference type="InterPro" id="IPR027018">
    <property type="entry name" value="Hemolysin_E"/>
</dbReference>
<dbReference type="PANTHER" id="PTHR15742">
    <property type="entry name" value="GIRDIN"/>
    <property type="match status" value="1"/>
</dbReference>
<feature type="region of interest" description="Disordered" evidence="6">
    <location>
        <begin position="1667"/>
        <end position="1700"/>
    </location>
</feature>
<feature type="compositionally biased region" description="Polar residues" evidence="6">
    <location>
        <begin position="1742"/>
        <end position="1765"/>
    </location>
</feature>
<keyword evidence="3" id="KW-0788">Thiol protease</keyword>
<feature type="coiled-coil region" evidence="5">
    <location>
        <begin position="1078"/>
        <end position="1511"/>
    </location>
</feature>
<dbReference type="Pfam" id="PF06109">
    <property type="entry name" value="HlyE"/>
    <property type="match status" value="1"/>
</dbReference>
<dbReference type="InterPro" id="IPR038765">
    <property type="entry name" value="Papain-like_cys_pep_sf"/>
</dbReference>
<feature type="region of interest" description="Disordered" evidence="6">
    <location>
        <begin position="177"/>
        <end position="221"/>
    </location>
</feature>
<evidence type="ECO:0000256" key="2">
    <source>
        <dbReference type="ARBA" id="ARBA00022801"/>
    </source>
</evidence>
<feature type="compositionally biased region" description="Basic and acidic residues" evidence="6">
    <location>
        <begin position="831"/>
        <end position="840"/>
    </location>
</feature>
<reference evidence="8" key="1">
    <citation type="submission" date="2022-07" db="EMBL/GenBank/DDBJ databases">
        <authorList>
            <person name="Trinca V."/>
            <person name="Uliana J.V.C."/>
            <person name="Torres T.T."/>
            <person name="Ward R.J."/>
            <person name="Monesi N."/>
        </authorList>
    </citation>
    <scope>NUCLEOTIDE SEQUENCE</scope>
    <source>
        <strain evidence="8">HSMRA1968</strain>
        <tissue evidence="8">Whole embryos</tissue>
    </source>
</reference>
<dbReference type="InterPro" id="IPR049885">
    <property type="entry name" value="MTCL1-3"/>
</dbReference>
<feature type="compositionally biased region" description="Polar residues" evidence="6">
    <location>
        <begin position="1668"/>
        <end position="1680"/>
    </location>
</feature>
<dbReference type="PROSITE" id="PS00139">
    <property type="entry name" value="THIOL_PROTEASE_CYS"/>
    <property type="match status" value="1"/>
</dbReference>
<evidence type="ECO:0000256" key="4">
    <source>
        <dbReference type="ARBA" id="ARBA00023157"/>
    </source>
</evidence>
<keyword evidence="5" id="KW-0175">Coiled coil</keyword>
<sequence length="1950" mass="221652">IMHHMYPVSKGDQLCPLGFHPQVRWPTRCKRCFRDYKEHGGKRGDDVAASSPSLSESANGRLRDNNSSFEQPIGRSWTSTSNLSTLHTTENASKTPTPKRPSSWTSTPDLDESTSQNRVDVVVNLALPKRRHTTIFDSSPIEESITLKRPPLPPSSKEAPEDLVILRTDSLAERARKMQLKKQNSVERESSREKSIPRSIEKEKSPLADKQKIKSDKKEKDDLAKSKDVQFLIQIKENQKPKRKVDEISITTETTDTTLVDHTQDLDFHEQIEALKRDLEQAKARAERAERDKSDILLRRLASMDTVSNRTAASEALKLQQKVNDLNQQLEDLKDDKKYLSVKVKELEQDLNVRPTKTIEDELRKKLQAAEQLCEELMDENEDMKKELRNMENEIDEMQDNFREDQADEYTTTKKELEQATKNCRILSFKYKKSERRIEQLEQEKQALASQVNNDLLNKVKQLEEELRISNEISRQLKTEVENTQKAVGKGKTPSLGVIGKSTSADGKYSRASLTRGGSQEDPVQLMRDLQDSMERETDIREQLKFAEEENQTGGAAAIKEVIEITKEGIETMNKALYLYDKVLDRIVPWETYEQTVKELDKKSESDLSNESAQLVGEVKTLIKNAKDNYSSATRCVYEWCELTTQRLQIYIDLFEDRTSKTYEAQRELLVKVLDDGYTKMSAGQSELEQCASNFNKAAGRLATLNTTLAKDFDTNSSYFQGQVDKTRKNIGAIIPYSIYARIFGVKLIPELQAKMKEVKGYHRTDECRHRFNESTYTCGLNDFSDIDAETWIKLTCGFKLAPIPVIDSNLNCSSCGTNHRHITPESSPPHPEKTRKARDAAPTSLDHQKLGLTTSVKNQGKCGSCYSFAVAAAIEGQAIKHLGIRTDLSNQQIVDCSGQDTRYGNYGCEGGIPSYAFDYVRDNGGLTTFANYPYTGQVGFCYPVNPLVTVLGHRRYVKTSVPQLREILASVGPVVVAMKSLESLNPYKKGIYKDPACKNTQMNQLNHAVTLVGYGEENGVRYWKIKNSWGTGWGELGYARIAMDNDCGITLDKMIGEQEDEINQMRAIVKRTGANKLQKLEDENKSSSTELKELKSKIKNLEEQISKQNTVIKTTEATKTLLENQIKFDQEKYLKLEKDYDKEKKERARWESKVSDLDGDLLANKKSFEKTKLSLEKEIATLKSKSANSETVPSKKVQELKKQNDELQAELDRDKKRYDELNGKFEHLEEEHLFVKAQLTTQKENLQTELITTKSKLMNAEADLDKADKEREEISKKLTQAQQKIKEYDGKGAKSSSIEVENNRLKSCLSEREQEFKNLKKEMEMNKDVNEQMKKELDDLRKKLSDFERVNKAQTSLNDHSTSLEQEIKRLKQKLEATEISAKSEVAATRLRYEQQIKNLHTELNSLQRQCERFKRDRDTFKQLLEAAQKTISELKNSSGRISRASLNSGDEDDKSKILALEQQIGCLEDELSEARLETSKIKTELVSEKSVFEIKISEMQSKLNEFEEDRLINSGRTKIVGMKTKLELSWQKEREDQQRILQETSTLARDLRQTLFEVERERDKERLESRRKLELLKRTNEEELDEGRRKVSELQCDLLELRDAHAKLRTANEKLRRERERYERERDATSRRRMEQDGEKKVGALLQTVDELVKIAPDLVPGGAFANTSTTNHSSLQLNPNPPTRSKSRSPSPGPPAIQISSVLARLAEASEELRKYQRICEDEKERDKIRRGGIRRAASTENETPELQRNSTRLSRSSTQNGSLYRKSLSLDQSMQQNDQLIWKQDEGSMSSMQSIDSELGGMVRDSSMDSRLSAGSTQSDMPRGPRKKKRGLMGKLRSLTKGKTAESDGSVQGSDSDVSISSDFKSSKTNLKGRLSGMFRRAGSSSRGDSAERIIDPVERPVSVTTVVANGQTQLPAPPATPRMRRAGSRPPTPSGSTPSMARKAK</sequence>
<dbReference type="FunFam" id="3.90.70.10:FF:000332">
    <property type="entry name" value="Cathepsin L1"/>
    <property type="match status" value="1"/>
</dbReference>
<proteinExistence type="predicted"/>
<feature type="non-terminal residue" evidence="8">
    <location>
        <position position="1950"/>
    </location>
</feature>
<dbReference type="PROSITE" id="PS00639">
    <property type="entry name" value="THIOL_PROTEASE_HIS"/>
    <property type="match status" value="1"/>
</dbReference>
<feature type="compositionally biased region" description="Low complexity" evidence="6">
    <location>
        <begin position="1851"/>
        <end position="1872"/>
    </location>
</feature>
<dbReference type="InterPro" id="IPR000668">
    <property type="entry name" value="Peptidase_C1A_C"/>
</dbReference>
<feature type="region of interest" description="Disordered" evidence="6">
    <location>
        <begin position="821"/>
        <end position="845"/>
    </location>
</feature>
<evidence type="ECO:0000259" key="7">
    <source>
        <dbReference type="SMART" id="SM00645"/>
    </source>
</evidence>
<evidence type="ECO:0000256" key="3">
    <source>
        <dbReference type="ARBA" id="ARBA00022807"/>
    </source>
</evidence>
<dbReference type="InterPro" id="IPR039417">
    <property type="entry name" value="Peptidase_C1A_papain-like"/>
</dbReference>
<evidence type="ECO:0000256" key="1">
    <source>
        <dbReference type="ARBA" id="ARBA00022670"/>
    </source>
</evidence>
<feature type="compositionally biased region" description="Basic and acidic residues" evidence="6">
    <location>
        <begin position="1893"/>
        <end position="1903"/>
    </location>
</feature>
<dbReference type="Proteomes" id="UP001151699">
    <property type="component" value="Chromosome A"/>
</dbReference>
<feature type="compositionally biased region" description="Polar residues" evidence="6">
    <location>
        <begin position="1907"/>
        <end position="1919"/>
    </location>
</feature>
<dbReference type="GO" id="GO:0006508">
    <property type="term" value="P:proteolysis"/>
    <property type="evidence" value="ECO:0007669"/>
    <property type="project" value="UniProtKB-KW"/>
</dbReference>